<evidence type="ECO:0000313" key="2">
    <source>
        <dbReference type="Proteomes" id="UP000739565"/>
    </source>
</evidence>
<dbReference type="Pfam" id="PF07103">
    <property type="entry name" value="DUF1365"/>
    <property type="match status" value="1"/>
</dbReference>
<proteinExistence type="predicted"/>
<keyword evidence="2" id="KW-1185">Reference proteome</keyword>
<reference evidence="1" key="1">
    <citation type="submission" date="2021-07" db="EMBL/GenBank/DDBJ databases">
        <title>New genus and species of the family Alcaligenaceae.</title>
        <authorList>
            <person name="Hahn M.W."/>
        </authorList>
    </citation>
    <scope>NUCLEOTIDE SEQUENCE</scope>
    <source>
        <strain evidence="1">LF4-65</strain>
    </source>
</reference>
<sequence>MTEAVIELCSGRVMHARLRPFVHRFVYRVFCIRVRIDRMSELLSHTSWLFGVERSRPVSFNSKDHGARDGSDLQGWMAGILHQSGIRLETGAIWLQCFPRVFGYVFNPVSFWFVHDQAGVLRVLVAEVNNTFGQRHQYVLAATELTEITASSELSCLKVFHVSPFCEVHGAYRFRIAGTSALYRMAIDYHDPAQEQEALLRTAIVTKQHTFTVRRLLGYLASMPMMTFGVMLRIHLQAFKLWRKGATYHTVPPLPDREVTGSDVGKQK</sequence>
<organism evidence="1 2">
    <name type="scientific">Zwartia hollandica</name>
    <dbReference type="NCBI Taxonomy" id="324606"/>
    <lineage>
        <taxon>Bacteria</taxon>
        <taxon>Pseudomonadati</taxon>
        <taxon>Pseudomonadota</taxon>
        <taxon>Betaproteobacteria</taxon>
        <taxon>Burkholderiales</taxon>
        <taxon>Alcaligenaceae</taxon>
        <taxon>Zwartia</taxon>
    </lineage>
</organism>
<dbReference type="Proteomes" id="UP000739565">
    <property type="component" value="Unassembled WGS sequence"/>
</dbReference>
<dbReference type="EMBL" id="JAHXRI010000001">
    <property type="protein sequence ID" value="MBZ1349041.1"/>
    <property type="molecule type" value="Genomic_DNA"/>
</dbReference>
<name>A0A953T355_9BURK</name>
<dbReference type="PANTHER" id="PTHR33973">
    <property type="entry name" value="OS07G0153300 PROTEIN"/>
    <property type="match status" value="1"/>
</dbReference>
<dbReference type="AlphaFoldDB" id="A0A953T355"/>
<comment type="caution">
    <text evidence="1">The sequence shown here is derived from an EMBL/GenBank/DDBJ whole genome shotgun (WGS) entry which is preliminary data.</text>
</comment>
<protein>
    <submittedName>
        <fullName evidence="1">DUF1365 domain-containing protein</fullName>
    </submittedName>
</protein>
<dbReference type="RefSeq" id="WP_259659467.1">
    <property type="nucleotide sequence ID" value="NZ_JAHXRI010000001.1"/>
</dbReference>
<gene>
    <name evidence="1" type="ORF">KZZ10_00135</name>
</gene>
<dbReference type="PANTHER" id="PTHR33973:SF4">
    <property type="entry name" value="OS07G0153300 PROTEIN"/>
    <property type="match status" value="1"/>
</dbReference>
<dbReference type="InterPro" id="IPR010775">
    <property type="entry name" value="DUF1365"/>
</dbReference>
<evidence type="ECO:0000313" key="1">
    <source>
        <dbReference type="EMBL" id="MBZ1349041.1"/>
    </source>
</evidence>
<accession>A0A953T355</accession>